<keyword evidence="3" id="KW-1185">Reference proteome</keyword>
<dbReference type="OrthoDB" id="1924799at2759"/>
<name>A0A8T3ATH6_DENNO</name>
<proteinExistence type="predicted"/>
<sequence length="361" mass="40167">MKLAVPSSFELGSGRGEASGCISGVLHRILCRNLRDKRFTDEDEVFDWRKVEQGKSEAVMSANSSPGIVARLMGLESMPAFTYAQPETISRTRSANSAESWKGPGLLCEQRSGSAGSELRKSQSFREVRSYLRKESEEFLVLSFGDYDESDELELSTKKMDFGFEQYGKKESRGERKLVEKRSRNKSLVNSAEIKHTDAKSFSASEKGMTPNEITERSSSCRKKISFGQVEMEMECSSQNSSPISVLDLPLDAEADCITSPDSSTSVCKIPVLKSEEKDSRKKASLAVEDESKKASKCGLVVQDLSDIWAHICSLGEDDLHNSKWVKAKMDKSEEAEEIGFVVGQDIFEILMNEAVFDMFN</sequence>
<dbReference type="Pfam" id="PF14383">
    <property type="entry name" value="VARLMGL"/>
    <property type="match status" value="1"/>
</dbReference>
<accession>A0A8T3ATH6</accession>
<dbReference type="InterPro" id="IPR032795">
    <property type="entry name" value="DUF3741-assoc"/>
</dbReference>
<gene>
    <name evidence="2" type="ORF">KFK09_020608</name>
</gene>
<protein>
    <recommendedName>
        <fullName evidence="1">DUF3741 domain-containing protein</fullName>
    </recommendedName>
</protein>
<feature type="domain" description="DUF3741" evidence="1">
    <location>
        <begin position="65"/>
        <end position="80"/>
    </location>
</feature>
<dbReference type="SMR" id="A0A8T3ATH6"/>
<reference evidence="2" key="1">
    <citation type="journal article" date="2022" name="Front. Genet.">
        <title>Chromosome-Scale Assembly of the Dendrobium nobile Genome Provides Insights Into the Molecular Mechanism of the Biosynthesis of the Medicinal Active Ingredient of Dendrobium.</title>
        <authorList>
            <person name="Xu Q."/>
            <person name="Niu S.-C."/>
            <person name="Li K.-L."/>
            <person name="Zheng P.-J."/>
            <person name="Zhang X.-J."/>
            <person name="Jia Y."/>
            <person name="Liu Y."/>
            <person name="Niu Y.-X."/>
            <person name="Yu L.-H."/>
            <person name="Chen D.-F."/>
            <person name="Zhang G.-Q."/>
        </authorList>
    </citation>
    <scope>NUCLEOTIDE SEQUENCE</scope>
    <source>
        <tissue evidence="2">Leaf</tissue>
    </source>
</reference>
<dbReference type="PANTHER" id="PTHR35499:SF1">
    <property type="entry name" value="DUF3741 DOMAIN-CONTAINING PROTEIN"/>
    <property type="match status" value="1"/>
</dbReference>
<evidence type="ECO:0000259" key="1">
    <source>
        <dbReference type="Pfam" id="PF14383"/>
    </source>
</evidence>
<evidence type="ECO:0000313" key="3">
    <source>
        <dbReference type="Proteomes" id="UP000829196"/>
    </source>
</evidence>
<comment type="caution">
    <text evidence="2">The sequence shown here is derived from an EMBL/GenBank/DDBJ whole genome shotgun (WGS) entry which is preliminary data.</text>
</comment>
<organism evidence="2 3">
    <name type="scientific">Dendrobium nobile</name>
    <name type="common">Orchid</name>
    <dbReference type="NCBI Taxonomy" id="94219"/>
    <lineage>
        <taxon>Eukaryota</taxon>
        <taxon>Viridiplantae</taxon>
        <taxon>Streptophyta</taxon>
        <taxon>Embryophyta</taxon>
        <taxon>Tracheophyta</taxon>
        <taxon>Spermatophyta</taxon>
        <taxon>Magnoliopsida</taxon>
        <taxon>Liliopsida</taxon>
        <taxon>Asparagales</taxon>
        <taxon>Orchidaceae</taxon>
        <taxon>Epidendroideae</taxon>
        <taxon>Malaxideae</taxon>
        <taxon>Dendrobiinae</taxon>
        <taxon>Dendrobium</taxon>
    </lineage>
</organism>
<evidence type="ECO:0000313" key="2">
    <source>
        <dbReference type="EMBL" id="KAI0497385.1"/>
    </source>
</evidence>
<dbReference type="AlphaFoldDB" id="A0A8T3ATH6"/>
<dbReference type="PANTHER" id="PTHR35499">
    <property type="entry name" value="OS05G0128300 PROTEIN"/>
    <property type="match status" value="1"/>
</dbReference>
<dbReference type="Proteomes" id="UP000829196">
    <property type="component" value="Unassembled WGS sequence"/>
</dbReference>
<dbReference type="EMBL" id="JAGYWB010000015">
    <property type="protein sequence ID" value="KAI0497385.1"/>
    <property type="molecule type" value="Genomic_DNA"/>
</dbReference>